<gene>
    <name evidence="1" type="ORF">C1645_776328</name>
</gene>
<evidence type="ECO:0000313" key="2">
    <source>
        <dbReference type="Proteomes" id="UP000265703"/>
    </source>
</evidence>
<name>A0A397SQ92_9GLOM</name>
<keyword evidence="2" id="KW-1185">Reference proteome</keyword>
<comment type="caution">
    <text evidence="1">The sequence shown here is derived from an EMBL/GenBank/DDBJ whole genome shotgun (WGS) entry which is preliminary data.</text>
</comment>
<protein>
    <submittedName>
        <fullName evidence="1">Uncharacterized protein</fullName>
    </submittedName>
</protein>
<proteinExistence type="predicted"/>
<accession>A0A397SQ92</accession>
<organism evidence="1 2">
    <name type="scientific">Glomus cerebriforme</name>
    <dbReference type="NCBI Taxonomy" id="658196"/>
    <lineage>
        <taxon>Eukaryota</taxon>
        <taxon>Fungi</taxon>
        <taxon>Fungi incertae sedis</taxon>
        <taxon>Mucoromycota</taxon>
        <taxon>Glomeromycotina</taxon>
        <taxon>Glomeromycetes</taxon>
        <taxon>Glomerales</taxon>
        <taxon>Glomeraceae</taxon>
        <taxon>Glomus</taxon>
    </lineage>
</organism>
<dbReference type="AlphaFoldDB" id="A0A397SQ92"/>
<reference evidence="1 2" key="1">
    <citation type="submission" date="2018-06" db="EMBL/GenBank/DDBJ databases">
        <title>Comparative genomics reveals the genomic features of Rhizophagus irregularis, R. cerebriforme, R. diaphanum and Gigaspora rosea, and their symbiotic lifestyle signature.</title>
        <authorList>
            <person name="Morin E."/>
            <person name="San Clemente H."/>
            <person name="Chen E.C.H."/>
            <person name="De La Providencia I."/>
            <person name="Hainaut M."/>
            <person name="Kuo A."/>
            <person name="Kohler A."/>
            <person name="Murat C."/>
            <person name="Tang N."/>
            <person name="Roy S."/>
            <person name="Loubradou J."/>
            <person name="Henrissat B."/>
            <person name="Grigoriev I.V."/>
            <person name="Corradi N."/>
            <person name="Roux C."/>
            <person name="Martin F.M."/>
        </authorList>
    </citation>
    <scope>NUCLEOTIDE SEQUENCE [LARGE SCALE GENOMIC DNA]</scope>
    <source>
        <strain evidence="1 2">DAOM 227022</strain>
    </source>
</reference>
<evidence type="ECO:0000313" key="1">
    <source>
        <dbReference type="EMBL" id="RIA87872.1"/>
    </source>
</evidence>
<dbReference type="EMBL" id="QKYT01000289">
    <property type="protein sequence ID" value="RIA87872.1"/>
    <property type="molecule type" value="Genomic_DNA"/>
</dbReference>
<sequence length="55" mass="6590">MYIQKKLVIGLFFLVLKPIKKVITYYQLSTFCHCNVIIILNMIQLYYIYCVNLIV</sequence>
<dbReference type="Proteomes" id="UP000265703">
    <property type="component" value="Unassembled WGS sequence"/>
</dbReference>